<dbReference type="Pfam" id="PF00462">
    <property type="entry name" value="Glutaredoxin"/>
    <property type="match status" value="1"/>
</dbReference>
<dbReference type="GO" id="GO:0034599">
    <property type="term" value="P:cellular response to oxidative stress"/>
    <property type="evidence" value="ECO:0007669"/>
    <property type="project" value="TreeGrafter"/>
</dbReference>
<feature type="domain" description="Glutaredoxin" evidence="2">
    <location>
        <begin position="16"/>
        <end position="82"/>
    </location>
</feature>
<evidence type="ECO:0000313" key="4">
    <source>
        <dbReference type="EnsemblFungi" id="PTTG_27767-t43_1-p1"/>
    </source>
</evidence>
<dbReference type="SUPFAM" id="SSF52833">
    <property type="entry name" value="Thioredoxin-like"/>
    <property type="match status" value="1"/>
</dbReference>
<keyword evidence="1" id="KW-0812">Transmembrane</keyword>
<dbReference type="Proteomes" id="UP000005240">
    <property type="component" value="Unassembled WGS sequence"/>
</dbReference>
<keyword evidence="1" id="KW-0472">Membrane</keyword>
<dbReference type="PANTHER" id="PTHR45694">
    <property type="entry name" value="GLUTAREDOXIN 2"/>
    <property type="match status" value="1"/>
</dbReference>
<feature type="transmembrane region" description="Helical" evidence="1">
    <location>
        <begin position="121"/>
        <end position="138"/>
    </location>
</feature>
<proteinExistence type="predicted"/>
<dbReference type="InterPro" id="IPR002109">
    <property type="entry name" value="Glutaredoxin"/>
</dbReference>
<organism evidence="3">
    <name type="scientific">Puccinia triticina (isolate 1-1 / race 1 (BBBD))</name>
    <name type="common">Brown leaf rust fungus</name>
    <dbReference type="NCBI Taxonomy" id="630390"/>
    <lineage>
        <taxon>Eukaryota</taxon>
        <taxon>Fungi</taxon>
        <taxon>Dikarya</taxon>
        <taxon>Basidiomycota</taxon>
        <taxon>Pucciniomycotina</taxon>
        <taxon>Pucciniomycetes</taxon>
        <taxon>Pucciniales</taxon>
        <taxon>Pucciniaceae</taxon>
        <taxon>Puccinia</taxon>
    </lineage>
</organism>
<reference evidence="3" key="2">
    <citation type="submission" date="2016-05" db="EMBL/GenBank/DDBJ databases">
        <title>Comparative analysis highlights variable genome content of wheat rusts and divergence of the mating loci.</title>
        <authorList>
            <person name="Cuomo C.A."/>
            <person name="Bakkeren G."/>
            <person name="Szabo L."/>
            <person name="Khalil H."/>
            <person name="Joly D."/>
            <person name="Goldberg J."/>
            <person name="Young S."/>
            <person name="Zeng Q."/>
            <person name="Fellers J."/>
        </authorList>
    </citation>
    <scope>NUCLEOTIDE SEQUENCE [LARGE SCALE GENOMIC DNA]</scope>
    <source>
        <strain evidence="3">1-1 BBBD Race 1</strain>
    </source>
</reference>
<dbReference type="InterPro" id="IPR036249">
    <property type="entry name" value="Thioredoxin-like_sf"/>
</dbReference>
<protein>
    <submittedName>
        <fullName evidence="4">Glutaredoxin domain-containing protein</fullName>
    </submittedName>
</protein>
<reference evidence="3" key="1">
    <citation type="submission" date="2009-11" db="EMBL/GenBank/DDBJ databases">
        <authorList>
            <consortium name="The Broad Institute Genome Sequencing Platform"/>
            <person name="Ward D."/>
            <person name="Feldgarden M."/>
            <person name="Earl A."/>
            <person name="Young S.K."/>
            <person name="Zeng Q."/>
            <person name="Koehrsen M."/>
            <person name="Alvarado L."/>
            <person name="Berlin A."/>
            <person name="Bochicchio J."/>
            <person name="Borenstein D."/>
            <person name="Chapman S.B."/>
            <person name="Chen Z."/>
            <person name="Engels R."/>
            <person name="Freedman E."/>
            <person name="Gellesch M."/>
            <person name="Goldberg J."/>
            <person name="Griggs A."/>
            <person name="Gujja S."/>
            <person name="Heilman E."/>
            <person name="Heiman D."/>
            <person name="Hepburn T."/>
            <person name="Howarth C."/>
            <person name="Jen D."/>
            <person name="Larson L."/>
            <person name="Lewis B."/>
            <person name="Mehta T."/>
            <person name="Park D."/>
            <person name="Pearson M."/>
            <person name="Roberts A."/>
            <person name="Saif S."/>
            <person name="Shea T."/>
            <person name="Shenoy N."/>
            <person name="Sisk P."/>
            <person name="Stolte C."/>
            <person name="Sykes S."/>
            <person name="Thomson T."/>
            <person name="Walk T."/>
            <person name="White J."/>
            <person name="Yandava C."/>
            <person name="Izard J."/>
            <person name="Baranova O.V."/>
            <person name="Blanton J.M."/>
            <person name="Tanner A.C."/>
            <person name="Dewhirst F.E."/>
            <person name="Haas B."/>
            <person name="Nusbaum C."/>
            <person name="Birren B."/>
        </authorList>
    </citation>
    <scope>NUCLEOTIDE SEQUENCE [LARGE SCALE GENOMIC DNA]</scope>
    <source>
        <strain evidence="3">1-1 BBBD Race 1</strain>
    </source>
</reference>
<evidence type="ECO:0000313" key="5">
    <source>
        <dbReference type="Proteomes" id="UP000005240"/>
    </source>
</evidence>
<dbReference type="PANTHER" id="PTHR45694:SF26">
    <property type="entry name" value="GRX1P"/>
    <property type="match status" value="1"/>
</dbReference>
<reference evidence="4" key="4">
    <citation type="submission" date="2025-05" db="UniProtKB">
        <authorList>
            <consortium name="EnsemblFungi"/>
        </authorList>
    </citation>
    <scope>IDENTIFICATION</scope>
    <source>
        <strain evidence="4">isolate 1-1 / race 1 (BBBD)</strain>
    </source>
</reference>
<dbReference type="Gene3D" id="3.40.30.10">
    <property type="entry name" value="Glutaredoxin"/>
    <property type="match status" value="1"/>
</dbReference>
<dbReference type="PRINTS" id="PR00160">
    <property type="entry name" value="GLUTAREDOXIN"/>
</dbReference>
<dbReference type="AlphaFoldDB" id="A0A180GHZ9"/>
<dbReference type="STRING" id="630390.A0A180GHZ9"/>
<dbReference type="EnsemblFungi" id="PTTG_27767-t43_1">
    <property type="protein sequence ID" value="PTTG_27767-t43_1-p1"/>
    <property type="gene ID" value="PTTG_27767"/>
</dbReference>
<name>A0A180GHZ9_PUCT1</name>
<dbReference type="PROSITE" id="PS51354">
    <property type="entry name" value="GLUTAREDOXIN_2"/>
    <property type="match status" value="1"/>
</dbReference>
<keyword evidence="1" id="KW-1133">Transmembrane helix</keyword>
<dbReference type="VEuPathDB" id="FungiDB:PTTG_27767"/>
<gene>
    <name evidence="3" type="ORF">PTTG_27767</name>
</gene>
<reference evidence="4 5" key="3">
    <citation type="journal article" date="2017" name="G3 (Bethesda)">
        <title>Comparative analysis highlights variable genome content of wheat rusts and divergence of the mating loci.</title>
        <authorList>
            <person name="Cuomo C.A."/>
            <person name="Bakkeren G."/>
            <person name="Khalil H.B."/>
            <person name="Panwar V."/>
            <person name="Joly D."/>
            <person name="Linning R."/>
            <person name="Sakthikumar S."/>
            <person name="Song X."/>
            <person name="Adiconis X."/>
            <person name="Fan L."/>
            <person name="Goldberg J.M."/>
            <person name="Levin J.Z."/>
            <person name="Young S."/>
            <person name="Zeng Q."/>
            <person name="Anikster Y."/>
            <person name="Bruce M."/>
            <person name="Wang M."/>
            <person name="Yin C."/>
            <person name="McCallum B."/>
            <person name="Szabo L.J."/>
            <person name="Hulbert S."/>
            <person name="Chen X."/>
            <person name="Fellers J.P."/>
        </authorList>
    </citation>
    <scope>NUCLEOTIDE SEQUENCE</scope>
    <source>
        <strain evidence="5">Isolate 1-1 / race 1 (BBBD)</strain>
        <strain evidence="4">isolate 1-1 / race 1 (BBBD)</strain>
    </source>
</reference>
<evidence type="ECO:0000259" key="2">
    <source>
        <dbReference type="Pfam" id="PF00462"/>
    </source>
</evidence>
<sequence>MGVKQEVDQAIAAHAILVYSKSYCPHSRRAKRLLAGLPGKASSPVVYELDEMGEAGVATQAYLGELTGQRTVPNIFIHQKHIGGADDLAHLDEAGVLRSLVAEQPPSRLFRGMGQEGGSPLVLLGAVLILGGLGSYYYRRVRSGGQAPKQKA</sequence>
<dbReference type="GO" id="GO:0005737">
    <property type="term" value="C:cytoplasm"/>
    <property type="evidence" value="ECO:0007669"/>
    <property type="project" value="TreeGrafter"/>
</dbReference>
<dbReference type="OrthoDB" id="418495at2759"/>
<dbReference type="CDD" id="cd03419">
    <property type="entry name" value="GRX_GRXh_1_2_like"/>
    <property type="match status" value="1"/>
</dbReference>
<evidence type="ECO:0000256" key="1">
    <source>
        <dbReference type="SAM" id="Phobius"/>
    </source>
</evidence>
<dbReference type="GO" id="GO:0015038">
    <property type="term" value="F:glutathione disulfide oxidoreductase activity"/>
    <property type="evidence" value="ECO:0007669"/>
    <property type="project" value="TreeGrafter"/>
</dbReference>
<accession>A0A180GHZ9</accession>
<evidence type="ECO:0000313" key="3">
    <source>
        <dbReference type="EMBL" id="OAV92058.1"/>
    </source>
</evidence>
<keyword evidence="5" id="KW-1185">Reference proteome</keyword>
<dbReference type="InterPro" id="IPR014025">
    <property type="entry name" value="Glutaredoxin_subgr"/>
</dbReference>
<dbReference type="EMBL" id="ADAS02000070">
    <property type="protein sequence ID" value="OAV92058.1"/>
    <property type="molecule type" value="Genomic_DNA"/>
</dbReference>